<dbReference type="AlphaFoldDB" id="A0A4Z2EMR0"/>
<dbReference type="Proteomes" id="UP000314294">
    <property type="component" value="Unassembled WGS sequence"/>
</dbReference>
<accession>A0A4Z2EMR0</accession>
<gene>
    <name evidence="1" type="ORF">EYF80_059990</name>
</gene>
<organism evidence="1 2">
    <name type="scientific">Liparis tanakae</name>
    <name type="common">Tanaka's snailfish</name>
    <dbReference type="NCBI Taxonomy" id="230148"/>
    <lineage>
        <taxon>Eukaryota</taxon>
        <taxon>Metazoa</taxon>
        <taxon>Chordata</taxon>
        <taxon>Craniata</taxon>
        <taxon>Vertebrata</taxon>
        <taxon>Euteleostomi</taxon>
        <taxon>Actinopterygii</taxon>
        <taxon>Neopterygii</taxon>
        <taxon>Teleostei</taxon>
        <taxon>Neoteleostei</taxon>
        <taxon>Acanthomorphata</taxon>
        <taxon>Eupercaria</taxon>
        <taxon>Perciformes</taxon>
        <taxon>Cottioidei</taxon>
        <taxon>Cottales</taxon>
        <taxon>Liparidae</taxon>
        <taxon>Liparis</taxon>
    </lineage>
</organism>
<reference evidence="1 2" key="1">
    <citation type="submission" date="2019-03" db="EMBL/GenBank/DDBJ databases">
        <title>First draft genome of Liparis tanakae, snailfish: a comprehensive survey of snailfish specific genes.</title>
        <authorList>
            <person name="Kim W."/>
            <person name="Song I."/>
            <person name="Jeong J.-H."/>
            <person name="Kim D."/>
            <person name="Kim S."/>
            <person name="Ryu S."/>
            <person name="Song J.Y."/>
            <person name="Lee S.K."/>
        </authorList>
    </citation>
    <scope>NUCLEOTIDE SEQUENCE [LARGE SCALE GENOMIC DNA]</scope>
    <source>
        <tissue evidence="1">Muscle</tissue>
    </source>
</reference>
<proteinExistence type="predicted"/>
<keyword evidence="2" id="KW-1185">Reference proteome</keyword>
<dbReference type="EMBL" id="SRLO01005124">
    <property type="protein sequence ID" value="TNN29860.1"/>
    <property type="molecule type" value="Genomic_DNA"/>
</dbReference>
<evidence type="ECO:0000313" key="1">
    <source>
        <dbReference type="EMBL" id="TNN29860.1"/>
    </source>
</evidence>
<sequence length="71" mass="7728">MFDAVLLASPRRVGPFVPVHSSLGGFLGSVFISDRFTAIGLVESLRATSKAGVELRLHRRSLDQLHIPLSK</sequence>
<comment type="caution">
    <text evidence="1">The sequence shown here is derived from an EMBL/GenBank/DDBJ whole genome shotgun (WGS) entry which is preliminary data.</text>
</comment>
<protein>
    <submittedName>
        <fullName evidence="1">Uncharacterized protein</fullName>
    </submittedName>
</protein>
<name>A0A4Z2EMR0_9TELE</name>
<evidence type="ECO:0000313" key="2">
    <source>
        <dbReference type="Proteomes" id="UP000314294"/>
    </source>
</evidence>